<dbReference type="AlphaFoldDB" id="A0A9D4PQA7"/>
<reference evidence="1" key="2">
    <citation type="submission" date="2021-09" db="EMBL/GenBank/DDBJ databases">
        <authorList>
            <person name="Jia N."/>
            <person name="Wang J."/>
            <person name="Shi W."/>
            <person name="Du L."/>
            <person name="Sun Y."/>
            <person name="Zhan W."/>
            <person name="Jiang J."/>
            <person name="Wang Q."/>
            <person name="Zhang B."/>
            <person name="Ji P."/>
            <person name="Sakyi L.B."/>
            <person name="Cui X."/>
            <person name="Yuan T."/>
            <person name="Jiang B."/>
            <person name="Yang W."/>
            <person name="Lam T.T.-Y."/>
            <person name="Chang Q."/>
            <person name="Ding S."/>
            <person name="Wang X."/>
            <person name="Zhu J."/>
            <person name="Ruan X."/>
            <person name="Zhao L."/>
            <person name="Wei J."/>
            <person name="Que T."/>
            <person name="Du C."/>
            <person name="Cheng J."/>
            <person name="Dai P."/>
            <person name="Han X."/>
            <person name="Huang E."/>
            <person name="Gao Y."/>
            <person name="Liu J."/>
            <person name="Shao H."/>
            <person name="Ye R."/>
            <person name="Li L."/>
            <person name="Wei W."/>
            <person name="Wang X."/>
            <person name="Wang C."/>
            <person name="Huo Q."/>
            <person name="Li W."/>
            <person name="Guo W."/>
            <person name="Chen H."/>
            <person name="Chen S."/>
            <person name="Zhou L."/>
            <person name="Zhou L."/>
            <person name="Ni X."/>
            <person name="Tian J."/>
            <person name="Zhou Y."/>
            <person name="Sheng Y."/>
            <person name="Liu T."/>
            <person name="Pan Y."/>
            <person name="Xia L."/>
            <person name="Li J."/>
            <person name="Zhao F."/>
            <person name="Cao W."/>
        </authorList>
    </citation>
    <scope>NUCLEOTIDE SEQUENCE</scope>
    <source>
        <strain evidence="1">Rsan-2018</strain>
        <tissue evidence="1">Larvae</tissue>
    </source>
</reference>
<keyword evidence="2" id="KW-1185">Reference proteome</keyword>
<dbReference type="EMBL" id="JABSTV010001251">
    <property type="protein sequence ID" value="KAH7950758.1"/>
    <property type="molecule type" value="Genomic_DNA"/>
</dbReference>
<proteinExistence type="predicted"/>
<protein>
    <recommendedName>
        <fullName evidence="3">Tick transposon</fullName>
    </recommendedName>
</protein>
<dbReference type="Proteomes" id="UP000821837">
    <property type="component" value="Chromosome 5"/>
</dbReference>
<gene>
    <name evidence="1" type="ORF">HPB52_000643</name>
</gene>
<evidence type="ECO:0000313" key="1">
    <source>
        <dbReference type="EMBL" id="KAH7950758.1"/>
    </source>
</evidence>
<sequence>MLFGGFVPSFDHVRRVTKILKSELLRQARVYKEALFIQGHQAGGPSRSRMKRAGWSRILDSTTEWLWQLTLQQLRACLPKKTPVARSIVHTVGNVQISDKVSKVLSQGLKFAVQPKKSALDQLAMVKKIGSYAPDTETDRCVSEGVDVLERTAAPVDTFDLNAVSLQRPPHINVAERLVVLSR</sequence>
<evidence type="ECO:0000313" key="2">
    <source>
        <dbReference type="Proteomes" id="UP000821837"/>
    </source>
</evidence>
<name>A0A9D4PQA7_RHISA</name>
<evidence type="ECO:0008006" key="3">
    <source>
        <dbReference type="Google" id="ProtNLM"/>
    </source>
</evidence>
<accession>A0A9D4PQA7</accession>
<comment type="caution">
    <text evidence="1">The sequence shown here is derived from an EMBL/GenBank/DDBJ whole genome shotgun (WGS) entry which is preliminary data.</text>
</comment>
<organism evidence="1 2">
    <name type="scientific">Rhipicephalus sanguineus</name>
    <name type="common">Brown dog tick</name>
    <name type="synonym">Ixodes sanguineus</name>
    <dbReference type="NCBI Taxonomy" id="34632"/>
    <lineage>
        <taxon>Eukaryota</taxon>
        <taxon>Metazoa</taxon>
        <taxon>Ecdysozoa</taxon>
        <taxon>Arthropoda</taxon>
        <taxon>Chelicerata</taxon>
        <taxon>Arachnida</taxon>
        <taxon>Acari</taxon>
        <taxon>Parasitiformes</taxon>
        <taxon>Ixodida</taxon>
        <taxon>Ixodoidea</taxon>
        <taxon>Ixodidae</taxon>
        <taxon>Rhipicephalinae</taxon>
        <taxon>Rhipicephalus</taxon>
        <taxon>Rhipicephalus</taxon>
    </lineage>
</organism>
<reference evidence="1" key="1">
    <citation type="journal article" date="2020" name="Cell">
        <title>Large-Scale Comparative Analyses of Tick Genomes Elucidate Their Genetic Diversity and Vector Capacities.</title>
        <authorList>
            <consortium name="Tick Genome and Microbiome Consortium (TIGMIC)"/>
            <person name="Jia N."/>
            <person name="Wang J."/>
            <person name="Shi W."/>
            <person name="Du L."/>
            <person name="Sun Y."/>
            <person name="Zhan W."/>
            <person name="Jiang J.F."/>
            <person name="Wang Q."/>
            <person name="Zhang B."/>
            <person name="Ji P."/>
            <person name="Bell-Sakyi L."/>
            <person name="Cui X.M."/>
            <person name="Yuan T.T."/>
            <person name="Jiang B.G."/>
            <person name="Yang W.F."/>
            <person name="Lam T.T."/>
            <person name="Chang Q.C."/>
            <person name="Ding S.J."/>
            <person name="Wang X.J."/>
            <person name="Zhu J.G."/>
            <person name="Ruan X.D."/>
            <person name="Zhao L."/>
            <person name="Wei J.T."/>
            <person name="Ye R.Z."/>
            <person name="Que T.C."/>
            <person name="Du C.H."/>
            <person name="Zhou Y.H."/>
            <person name="Cheng J.X."/>
            <person name="Dai P.F."/>
            <person name="Guo W.B."/>
            <person name="Han X.H."/>
            <person name="Huang E.J."/>
            <person name="Li L.F."/>
            <person name="Wei W."/>
            <person name="Gao Y.C."/>
            <person name="Liu J.Z."/>
            <person name="Shao H.Z."/>
            <person name="Wang X."/>
            <person name="Wang C.C."/>
            <person name="Yang T.C."/>
            <person name="Huo Q.B."/>
            <person name="Li W."/>
            <person name="Chen H.Y."/>
            <person name="Chen S.E."/>
            <person name="Zhou L.G."/>
            <person name="Ni X.B."/>
            <person name="Tian J.H."/>
            <person name="Sheng Y."/>
            <person name="Liu T."/>
            <person name="Pan Y.S."/>
            <person name="Xia L.Y."/>
            <person name="Li J."/>
            <person name="Zhao F."/>
            <person name="Cao W.C."/>
        </authorList>
    </citation>
    <scope>NUCLEOTIDE SEQUENCE</scope>
    <source>
        <strain evidence="1">Rsan-2018</strain>
    </source>
</reference>